<dbReference type="SMART" id="SM00580">
    <property type="entry name" value="PUG"/>
    <property type="match status" value="1"/>
</dbReference>
<dbReference type="RefSeq" id="XP_013228551.1">
    <property type="nucleotide sequence ID" value="XM_013373097.1"/>
</dbReference>
<dbReference type="SUPFAM" id="SSF46934">
    <property type="entry name" value="UBA-like"/>
    <property type="match status" value="1"/>
</dbReference>
<sequence length="387" mass="43312">MGNGKDSDVSLVGVEETIPQDDAGTKEGADSSSAPMKSESPQCTGQDAANINGGSTGTRPARWSTVKHSMRTCIRATGASLVCTFVSVLSDPACPALSDLVDANLLAHLKEMGFSEARAGRALLATRGCPTTLETALSWIEEHEGDSDIDDPLTPEELATHKPAKKTPLSEEEAQRMAYELQKKLREERLKREKQGAIEKERLRLQQSRAILEQQSKLEEEARKRALCQLQREKEEAKKERERQRELLRQDYRDRFGCEMPDDPSQADVEERVSKMSGKDKVAFFSNALFKRYRKDEPQKLLVCLTTLRLYVMNAKEHPTDVKYHRIRKENAAFKSRVMVCEGSLELLEACGFKDRGETLAIEGQPDGFILAQAVKFLDLLIGQLRG</sequence>
<dbReference type="InterPro" id="IPR009060">
    <property type="entry name" value="UBA-like_sf"/>
</dbReference>
<evidence type="ECO:0000313" key="5">
    <source>
        <dbReference type="Proteomes" id="UP000030747"/>
    </source>
</evidence>
<dbReference type="PROSITE" id="PS50030">
    <property type="entry name" value="UBA"/>
    <property type="match status" value="1"/>
</dbReference>
<feature type="compositionally biased region" description="Acidic residues" evidence="2">
    <location>
        <begin position="145"/>
        <end position="154"/>
    </location>
</feature>
<keyword evidence="1" id="KW-0175">Coiled coil</keyword>
<name>U6KQK0_EIMTE</name>
<evidence type="ECO:0000256" key="2">
    <source>
        <dbReference type="SAM" id="MobiDB-lite"/>
    </source>
</evidence>
<dbReference type="Gene3D" id="1.10.8.10">
    <property type="entry name" value="DNA helicase RuvA subunit, C-terminal domain"/>
    <property type="match status" value="1"/>
</dbReference>
<dbReference type="PANTHER" id="PTHR46713:SF1">
    <property type="entry name" value="F13M7.16 PROTEIN"/>
    <property type="match status" value="1"/>
</dbReference>
<dbReference type="OrthoDB" id="336240at2759"/>
<dbReference type="SUPFAM" id="SSF143503">
    <property type="entry name" value="PUG domain-like"/>
    <property type="match status" value="1"/>
</dbReference>
<gene>
    <name evidence="4" type="ORF">ETH_00026975</name>
</gene>
<feature type="coiled-coil region" evidence="1">
    <location>
        <begin position="223"/>
        <end position="254"/>
    </location>
</feature>
<protein>
    <submittedName>
        <fullName evidence="4">UBA/TS-N domain-containing protein, putative</fullName>
    </submittedName>
</protein>
<reference evidence="4" key="1">
    <citation type="submission" date="2013-10" db="EMBL/GenBank/DDBJ databases">
        <title>Genomic analysis of the causative agents of coccidiosis in chickens.</title>
        <authorList>
            <person name="Reid A.J."/>
            <person name="Blake D."/>
            <person name="Billington K."/>
            <person name="Browne H."/>
            <person name="Dunn M."/>
            <person name="Hung S."/>
            <person name="Kawahara F."/>
            <person name="Miranda-Saavedra D."/>
            <person name="Mourier T."/>
            <person name="Nagra H."/>
            <person name="Otto T.D."/>
            <person name="Rawlings N."/>
            <person name="Sanchez A."/>
            <person name="Sanders M."/>
            <person name="Subramaniam C."/>
            <person name="Tay Y."/>
            <person name="Dear P."/>
            <person name="Doerig C."/>
            <person name="Gruber A."/>
            <person name="Parkinson J."/>
            <person name="Shirley M."/>
            <person name="Wan K.L."/>
            <person name="Berriman M."/>
            <person name="Tomley F."/>
            <person name="Pain A."/>
        </authorList>
    </citation>
    <scope>NUCLEOTIDE SEQUENCE [LARGE SCALE GENOMIC DNA]</scope>
    <source>
        <strain evidence="4">Houghton</strain>
    </source>
</reference>
<organism evidence="4 5">
    <name type="scientific">Eimeria tenella</name>
    <name type="common">Coccidian parasite</name>
    <dbReference type="NCBI Taxonomy" id="5802"/>
    <lineage>
        <taxon>Eukaryota</taxon>
        <taxon>Sar</taxon>
        <taxon>Alveolata</taxon>
        <taxon>Apicomplexa</taxon>
        <taxon>Conoidasida</taxon>
        <taxon>Coccidia</taxon>
        <taxon>Eucoccidiorida</taxon>
        <taxon>Eimeriorina</taxon>
        <taxon>Eimeriidae</taxon>
        <taxon>Eimeria</taxon>
    </lineage>
</organism>
<dbReference type="InterPro" id="IPR018997">
    <property type="entry name" value="PUB_domain"/>
</dbReference>
<evidence type="ECO:0000259" key="3">
    <source>
        <dbReference type="PROSITE" id="PS50030"/>
    </source>
</evidence>
<feature type="compositionally biased region" description="Polar residues" evidence="2">
    <location>
        <begin position="30"/>
        <end position="53"/>
    </location>
</feature>
<dbReference type="EMBL" id="HG673774">
    <property type="protein sequence ID" value="CDJ37713.1"/>
    <property type="molecule type" value="Genomic_DNA"/>
</dbReference>
<evidence type="ECO:0000256" key="1">
    <source>
        <dbReference type="SAM" id="Coils"/>
    </source>
</evidence>
<dbReference type="InterPro" id="IPR015940">
    <property type="entry name" value="UBA"/>
</dbReference>
<dbReference type="Pfam" id="PF22562">
    <property type="entry name" value="UBA_7"/>
    <property type="match status" value="1"/>
</dbReference>
<dbReference type="AlphaFoldDB" id="U6KQK0"/>
<reference evidence="4" key="2">
    <citation type="submission" date="2013-10" db="EMBL/GenBank/DDBJ databases">
        <authorList>
            <person name="Aslett M."/>
        </authorList>
    </citation>
    <scope>NUCLEOTIDE SEQUENCE [LARGE SCALE GENOMIC DNA]</scope>
    <source>
        <strain evidence="4">Houghton</strain>
    </source>
</reference>
<accession>U6KQK0</accession>
<proteinExistence type="predicted"/>
<feature type="region of interest" description="Disordered" evidence="2">
    <location>
        <begin position="145"/>
        <end position="175"/>
    </location>
</feature>
<feature type="region of interest" description="Disordered" evidence="2">
    <location>
        <begin position="1"/>
        <end position="63"/>
    </location>
</feature>
<dbReference type="InterPro" id="IPR036339">
    <property type="entry name" value="PUB-like_dom_sf"/>
</dbReference>
<dbReference type="VEuPathDB" id="ToxoDB:ETH_00026975"/>
<keyword evidence="5" id="KW-1185">Reference proteome</keyword>
<dbReference type="OMA" id="CANAKDH"/>
<dbReference type="Gene3D" id="1.20.58.2190">
    <property type="match status" value="1"/>
</dbReference>
<feature type="domain" description="UBA" evidence="3">
    <location>
        <begin position="100"/>
        <end position="143"/>
    </location>
</feature>
<dbReference type="PANTHER" id="PTHR46713">
    <property type="entry name" value="F13M7.16 PROTEIN"/>
    <property type="match status" value="1"/>
</dbReference>
<dbReference type="Pfam" id="PF09409">
    <property type="entry name" value="PUB"/>
    <property type="match status" value="1"/>
</dbReference>
<evidence type="ECO:0000313" key="4">
    <source>
        <dbReference type="EMBL" id="CDJ37713.1"/>
    </source>
</evidence>
<dbReference type="VEuPathDB" id="ToxoDB:ETH2_1424800"/>
<dbReference type="GeneID" id="25254491"/>
<dbReference type="Proteomes" id="UP000030747">
    <property type="component" value="Unassembled WGS sequence"/>
</dbReference>